<evidence type="ECO:0000313" key="1">
    <source>
        <dbReference type="EMBL" id="GGP19735.1"/>
    </source>
</evidence>
<accession>A0A830GRQ5</accession>
<protein>
    <submittedName>
        <fullName evidence="1">Uncharacterized protein</fullName>
    </submittedName>
</protein>
<dbReference type="EMBL" id="BMNL01000001">
    <property type="protein sequence ID" value="GGP19735.1"/>
    <property type="molecule type" value="Genomic_DNA"/>
</dbReference>
<proteinExistence type="predicted"/>
<organism evidence="1 2">
    <name type="scientific">Thermocladium modestius</name>
    <dbReference type="NCBI Taxonomy" id="62609"/>
    <lineage>
        <taxon>Archaea</taxon>
        <taxon>Thermoproteota</taxon>
        <taxon>Thermoprotei</taxon>
        <taxon>Thermoproteales</taxon>
        <taxon>Thermoproteaceae</taxon>
        <taxon>Thermocladium</taxon>
    </lineage>
</organism>
<reference evidence="1" key="2">
    <citation type="submission" date="2020-09" db="EMBL/GenBank/DDBJ databases">
        <authorList>
            <person name="Sun Q."/>
            <person name="Ohkuma M."/>
        </authorList>
    </citation>
    <scope>NUCLEOTIDE SEQUENCE</scope>
    <source>
        <strain evidence="1">JCM 10088</strain>
    </source>
</reference>
<sequence length="343" mass="38778">MTGPRPKGYWKCGDDGRCKGAKGEVEDLAKLQRGMYIVVRVPTQCMPSGSIRVNVNGERAIEILVTNYEVVYGRHPSGALYQPVMWVGNAWSPIGVTDVGEGEVITCSELSRLISVSSSLSGTEGRSPEELAESGEEVINLPKPERHWEDEEKDAIYRIIWQVWSIPEPHYHDFAIFGLASLARRAGVASEDVLNILDRICTQAINQGLDSEKTCKEHKSVVEWVYERPKKLWSRKSFEKNIKPALDRLGLDVDTTLSTLYEAIGYQSEAPLCIPLVRHREVGNSRIVSWICNNQKMGIIVRNIQHKRRRNGDEVIDVIAQVENILLPFYLTSVVKYRDILFK</sequence>
<dbReference type="Proteomes" id="UP000610960">
    <property type="component" value="Unassembled WGS sequence"/>
</dbReference>
<reference evidence="1" key="1">
    <citation type="journal article" date="2014" name="Int. J. Syst. Evol. Microbiol.">
        <title>Complete genome sequence of Corynebacterium casei LMG S-19264T (=DSM 44701T), isolated from a smear-ripened cheese.</title>
        <authorList>
            <consortium name="US DOE Joint Genome Institute (JGI-PGF)"/>
            <person name="Walter F."/>
            <person name="Albersmeier A."/>
            <person name="Kalinowski J."/>
            <person name="Ruckert C."/>
        </authorList>
    </citation>
    <scope>NUCLEOTIDE SEQUENCE</scope>
    <source>
        <strain evidence="1">JCM 10088</strain>
    </source>
</reference>
<comment type="caution">
    <text evidence="1">The sequence shown here is derived from an EMBL/GenBank/DDBJ whole genome shotgun (WGS) entry which is preliminary data.</text>
</comment>
<dbReference type="AlphaFoldDB" id="A0A830GRQ5"/>
<evidence type="ECO:0000313" key="2">
    <source>
        <dbReference type="Proteomes" id="UP000610960"/>
    </source>
</evidence>
<keyword evidence="2" id="KW-1185">Reference proteome</keyword>
<gene>
    <name evidence="1" type="ORF">GCM10007981_04620</name>
</gene>
<name>A0A830GRQ5_9CREN</name>